<dbReference type="AlphaFoldDB" id="A0AAV0P4F1"/>
<feature type="region of interest" description="Disordered" evidence="1">
    <location>
        <begin position="1"/>
        <end position="93"/>
    </location>
</feature>
<gene>
    <name evidence="2" type="ORF">LITE_LOCUS36791</name>
</gene>
<organism evidence="2 3">
    <name type="scientific">Linum tenue</name>
    <dbReference type="NCBI Taxonomy" id="586396"/>
    <lineage>
        <taxon>Eukaryota</taxon>
        <taxon>Viridiplantae</taxon>
        <taxon>Streptophyta</taxon>
        <taxon>Embryophyta</taxon>
        <taxon>Tracheophyta</taxon>
        <taxon>Spermatophyta</taxon>
        <taxon>Magnoliopsida</taxon>
        <taxon>eudicotyledons</taxon>
        <taxon>Gunneridae</taxon>
        <taxon>Pentapetalae</taxon>
        <taxon>rosids</taxon>
        <taxon>fabids</taxon>
        <taxon>Malpighiales</taxon>
        <taxon>Linaceae</taxon>
        <taxon>Linum</taxon>
    </lineage>
</organism>
<feature type="compositionally biased region" description="Pro residues" evidence="1">
    <location>
        <begin position="52"/>
        <end position="68"/>
    </location>
</feature>
<comment type="caution">
    <text evidence="2">The sequence shown here is derived from an EMBL/GenBank/DDBJ whole genome shotgun (WGS) entry which is preliminary data.</text>
</comment>
<evidence type="ECO:0000313" key="3">
    <source>
        <dbReference type="Proteomes" id="UP001154282"/>
    </source>
</evidence>
<feature type="compositionally biased region" description="Pro residues" evidence="1">
    <location>
        <begin position="76"/>
        <end position="89"/>
    </location>
</feature>
<keyword evidence="3" id="KW-1185">Reference proteome</keyword>
<protein>
    <submittedName>
        <fullName evidence="2">Uncharacterized protein</fullName>
    </submittedName>
</protein>
<proteinExistence type="predicted"/>
<reference evidence="2" key="1">
    <citation type="submission" date="2022-08" db="EMBL/GenBank/DDBJ databases">
        <authorList>
            <person name="Gutierrez-Valencia J."/>
        </authorList>
    </citation>
    <scope>NUCLEOTIDE SEQUENCE</scope>
</reference>
<dbReference type="EMBL" id="CAMGYJ010000008">
    <property type="protein sequence ID" value="CAI0465899.1"/>
    <property type="molecule type" value="Genomic_DNA"/>
</dbReference>
<name>A0AAV0P4F1_9ROSI</name>
<evidence type="ECO:0000256" key="1">
    <source>
        <dbReference type="SAM" id="MobiDB-lite"/>
    </source>
</evidence>
<dbReference type="Proteomes" id="UP001154282">
    <property type="component" value="Unassembled WGS sequence"/>
</dbReference>
<feature type="non-terminal residue" evidence="2">
    <location>
        <position position="1"/>
    </location>
</feature>
<feature type="compositionally biased region" description="Low complexity" evidence="1">
    <location>
        <begin position="26"/>
        <end position="37"/>
    </location>
</feature>
<accession>A0AAV0P4F1</accession>
<sequence length="127" mass="12794">ALPPVPSSHGSLGAPRSSDSGYDNDTSAASSPPTESARVPIISVLHNVTHPPMAPPAPPMAPPAPPMAQPAQSGKRPPPSSTAASPPPVLATDCSTEPDYSMAADVGSSKTWFLQVAAALLILLSLI</sequence>
<evidence type="ECO:0000313" key="2">
    <source>
        <dbReference type="EMBL" id="CAI0465899.1"/>
    </source>
</evidence>